<dbReference type="PANTHER" id="PTHR48051:SF1">
    <property type="entry name" value="RAS SUPPRESSOR PROTEIN 1"/>
    <property type="match status" value="1"/>
</dbReference>
<evidence type="ECO:0000256" key="2">
    <source>
        <dbReference type="ARBA" id="ARBA00022737"/>
    </source>
</evidence>
<dbReference type="PROSITE" id="PS51450">
    <property type="entry name" value="LRR"/>
    <property type="match status" value="3"/>
</dbReference>
<accession>A0A7R9AQS0</accession>
<dbReference type="AlphaFoldDB" id="A0A7R9AQS0"/>
<keyword evidence="1" id="KW-0433">Leucine-rich repeat</keyword>
<dbReference type="PANTHER" id="PTHR48051">
    <property type="match status" value="1"/>
</dbReference>
<dbReference type="EMBL" id="OC000876">
    <property type="protein sequence ID" value="CAD7258554.1"/>
    <property type="molecule type" value="Genomic_DNA"/>
</dbReference>
<proteinExistence type="predicted"/>
<keyword evidence="2" id="KW-0677">Repeat</keyword>
<dbReference type="Gene3D" id="3.80.10.10">
    <property type="entry name" value="Ribonuclease Inhibitor"/>
    <property type="match status" value="2"/>
</dbReference>
<feature type="domain" description="Disease resistance R13L4/SHOC-2-like LRR" evidence="3">
    <location>
        <begin position="135"/>
        <end position="218"/>
    </location>
</feature>
<protein>
    <recommendedName>
        <fullName evidence="3">Disease resistance R13L4/SHOC-2-like LRR domain-containing protein</fullName>
    </recommendedName>
</protein>
<dbReference type="InterPro" id="IPR032675">
    <property type="entry name" value="LRR_dom_sf"/>
</dbReference>
<dbReference type="InterPro" id="IPR050216">
    <property type="entry name" value="LRR_domain-containing"/>
</dbReference>
<dbReference type="InterPro" id="IPR055414">
    <property type="entry name" value="LRR_R13L4/SHOC2-like"/>
</dbReference>
<sequence>MGDYTSDSSDSDNQHTNKSLDFSYAYLDSDTLFNNLEVFSETEKSSTNDTEALLLHHNQLSTLPLNINKFQNLKLLDISSNGLKELPEVLISCPLTSLIARNNNLDNDSFPKSFSLLNNLKELNLSGNNLTCFPEQVLELSKLKYLYLGGNQIQEIPKDIWKLTWLQILYMGGNRLVEVPASVGQLRFLHGLILSDNMIESIPASIANLTNLKSLLLHKNKLKALPTEIIALKFLTELSLRDNPLVVRFVSHMTLNPSSLLEAAGRTIKTFNVLYSPEDLPLHLRRYLDSAHQCVNPKCEAVERNTTSALANYATEAGVYFDNHVEHIKFVDFCGKFRVPLLQYLCSPKCIMGDNCKRSGNCDHFLMKKVLLG</sequence>
<gene>
    <name evidence="4" type="ORF">TSIB3V08_LOCUS2780</name>
</gene>
<name>A0A7R9AQS0_TIMSH</name>
<dbReference type="PRINTS" id="PR00019">
    <property type="entry name" value="LEURICHRPT"/>
</dbReference>
<dbReference type="GO" id="GO:0005737">
    <property type="term" value="C:cytoplasm"/>
    <property type="evidence" value="ECO:0007669"/>
    <property type="project" value="TreeGrafter"/>
</dbReference>
<dbReference type="InterPro" id="IPR003591">
    <property type="entry name" value="Leu-rich_rpt_typical-subtyp"/>
</dbReference>
<dbReference type="InterPro" id="IPR001611">
    <property type="entry name" value="Leu-rich_rpt"/>
</dbReference>
<dbReference type="Pfam" id="PF23598">
    <property type="entry name" value="LRR_14"/>
    <property type="match status" value="1"/>
</dbReference>
<evidence type="ECO:0000256" key="1">
    <source>
        <dbReference type="ARBA" id="ARBA00022614"/>
    </source>
</evidence>
<evidence type="ECO:0000313" key="4">
    <source>
        <dbReference type="EMBL" id="CAD7258554.1"/>
    </source>
</evidence>
<dbReference type="SMART" id="SM00364">
    <property type="entry name" value="LRR_BAC"/>
    <property type="match status" value="4"/>
</dbReference>
<dbReference type="SUPFAM" id="SSF52058">
    <property type="entry name" value="L domain-like"/>
    <property type="match status" value="1"/>
</dbReference>
<dbReference type="SMART" id="SM00369">
    <property type="entry name" value="LRR_TYP"/>
    <property type="match status" value="5"/>
</dbReference>
<evidence type="ECO:0000259" key="3">
    <source>
        <dbReference type="Pfam" id="PF23598"/>
    </source>
</evidence>
<reference evidence="4" key="1">
    <citation type="submission" date="2020-11" db="EMBL/GenBank/DDBJ databases">
        <authorList>
            <person name="Tran Van P."/>
        </authorList>
    </citation>
    <scope>NUCLEOTIDE SEQUENCE</scope>
</reference>
<organism evidence="4">
    <name type="scientific">Timema shepardi</name>
    <name type="common">Walking stick</name>
    <dbReference type="NCBI Taxonomy" id="629360"/>
    <lineage>
        <taxon>Eukaryota</taxon>
        <taxon>Metazoa</taxon>
        <taxon>Ecdysozoa</taxon>
        <taxon>Arthropoda</taxon>
        <taxon>Hexapoda</taxon>
        <taxon>Insecta</taxon>
        <taxon>Pterygota</taxon>
        <taxon>Neoptera</taxon>
        <taxon>Polyneoptera</taxon>
        <taxon>Phasmatodea</taxon>
        <taxon>Timematodea</taxon>
        <taxon>Timematoidea</taxon>
        <taxon>Timematidae</taxon>
        <taxon>Timema</taxon>
    </lineage>
</organism>